<keyword evidence="1" id="KW-0472">Membrane</keyword>
<dbReference type="EMBL" id="JBHMEA010000034">
    <property type="protein sequence ID" value="MFB9231948.1"/>
    <property type="molecule type" value="Genomic_DNA"/>
</dbReference>
<keyword evidence="1" id="KW-1133">Transmembrane helix</keyword>
<evidence type="ECO:0000256" key="1">
    <source>
        <dbReference type="SAM" id="Phobius"/>
    </source>
</evidence>
<name>A0ABV5JGW1_9RHOB</name>
<gene>
    <name evidence="2" type="ORF">ACFFUT_09140</name>
</gene>
<reference evidence="2 3" key="1">
    <citation type="submission" date="2024-09" db="EMBL/GenBank/DDBJ databases">
        <authorList>
            <person name="Sun Q."/>
            <person name="Mori K."/>
        </authorList>
    </citation>
    <scope>NUCLEOTIDE SEQUENCE [LARGE SCALE GENOMIC DNA]</scope>
    <source>
        <strain evidence="2 3">CECT 8726</strain>
    </source>
</reference>
<dbReference type="Proteomes" id="UP001589683">
    <property type="component" value="Unassembled WGS sequence"/>
</dbReference>
<accession>A0ABV5JGW1</accession>
<keyword evidence="1" id="KW-0812">Transmembrane</keyword>
<sequence length="167" mass="19444">MIDNFLNQLANLNEFRGFFADLITSFIPVFLGVWLSLRVALKKFVTEKWWERKAQAYESVISALYSSFRYFDEELEANMGGREIGEELKEELDQQYKSGDRDLTQARTIGALHLSKDALSRLQTFSQELKNASETQHFDEYLHDTHSAYTNCTREMIEIAKRDLGIE</sequence>
<evidence type="ECO:0000313" key="3">
    <source>
        <dbReference type="Proteomes" id="UP001589683"/>
    </source>
</evidence>
<organism evidence="2 3">
    <name type="scientific">Pseudohalocynthiibacter aestuariivivens</name>
    <dbReference type="NCBI Taxonomy" id="1591409"/>
    <lineage>
        <taxon>Bacteria</taxon>
        <taxon>Pseudomonadati</taxon>
        <taxon>Pseudomonadota</taxon>
        <taxon>Alphaproteobacteria</taxon>
        <taxon>Rhodobacterales</taxon>
        <taxon>Paracoccaceae</taxon>
        <taxon>Pseudohalocynthiibacter</taxon>
    </lineage>
</organism>
<evidence type="ECO:0000313" key="2">
    <source>
        <dbReference type="EMBL" id="MFB9231948.1"/>
    </source>
</evidence>
<proteinExistence type="predicted"/>
<feature type="transmembrane region" description="Helical" evidence="1">
    <location>
        <begin position="18"/>
        <end position="41"/>
    </location>
</feature>
<evidence type="ECO:0008006" key="4">
    <source>
        <dbReference type="Google" id="ProtNLM"/>
    </source>
</evidence>
<dbReference type="RefSeq" id="WP_213890697.1">
    <property type="nucleotide sequence ID" value="NZ_JAGFNU010000013.1"/>
</dbReference>
<keyword evidence="3" id="KW-1185">Reference proteome</keyword>
<protein>
    <recommendedName>
        <fullName evidence="4">DUF4760 domain-containing protein</fullName>
    </recommendedName>
</protein>
<comment type="caution">
    <text evidence="2">The sequence shown here is derived from an EMBL/GenBank/DDBJ whole genome shotgun (WGS) entry which is preliminary data.</text>
</comment>